<accession>A0A852YE06</accession>
<proteinExistence type="predicted"/>
<comment type="caution">
    <text evidence="1">The sequence shown here is derived from an EMBL/GenBank/DDBJ whole genome shotgun (WGS) entry which is preliminary data.</text>
</comment>
<protein>
    <submittedName>
        <fullName evidence="1">Uncharacterized protein</fullName>
    </submittedName>
</protein>
<keyword evidence="2" id="KW-1185">Reference proteome</keyword>
<dbReference type="AlphaFoldDB" id="A0A852YE06"/>
<dbReference type="RefSeq" id="WP_179567771.1">
    <property type="nucleotide sequence ID" value="NZ_JACBZY010000001.1"/>
</dbReference>
<sequence length="64" mass="7212">MSAIERFTNRRRTRRLARRARLTPGQWLPCILGGFTGALRWHEGRIEVQFLVGDSVVSGSAVMA</sequence>
<evidence type="ECO:0000313" key="1">
    <source>
        <dbReference type="EMBL" id="NYG99534.1"/>
    </source>
</evidence>
<evidence type="ECO:0000313" key="2">
    <source>
        <dbReference type="Proteomes" id="UP000553888"/>
    </source>
</evidence>
<dbReference type="Proteomes" id="UP000553888">
    <property type="component" value="Unassembled WGS sequence"/>
</dbReference>
<name>A0A852YE06_9MICO</name>
<dbReference type="EMBL" id="JACBZY010000001">
    <property type="protein sequence ID" value="NYG99534.1"/>
    <property type="molecule type" value="Genomic_DNA"/>
</dbReference>
<gene>
    <name evidence="1" type="ORF">BJ979_002160</name>
</gene>
<organism evidence="1 2">
    <name type="scientific">Schumannella luteola</name>
    <dbReference type="NCBI Taxonomy" id="472059"/>
    <lineage>
        <taxon>Bacteria</taxon>
        <taxon>Bacillati</taxon>
        <taxon>Actinomycetota</taxon>
        <taxon>Actinomycetes</taxon>
        <taxon>Micrococcales</taxon>
        <taxon>Microbacteriaceae</taxon>
        <taxon>Schumannella</taxon>
    </lineage>
</organism>
<reference evidence="1 2" key="1">
    <citation type="submission" date="2020-07" db="EMBL/GenBank/DDBJ databases">
        <title>Sequencing the genomes of 1000 actinobacteria strains.</title>
        <authorList>
            <person name="Klenk H.-P."/>
        </authorList>
    </citation>
    <scope>NUCLEOTIDE SEQUENCE [LARGE SCALE GENOMIC DNA]</scope>
    <source>
        <strain evidence="1 2">DSM 23141</strain>
    </source>
</reference>